<evidence type="ECO:0000256" key="5">
    <source>
        <dbReference type="ARBA" id="ARBA00037710"/>
    </source>
</evidence>
<evidence type="ECO:0000256" key="6">
    <source>
        <dbReference type="ARBA" id="ARBA00040054"/>
    </source>
</evidence>
<keyword evidence="9" id="KW-1185">Reference proteome</keyword>
<organism evidence="8 9">
    <name type="scientific">Rousettus aegyptiacus</name>
    <name type="common">Egyptian fruit bat</name>
    <name type="synonym">Pteropus aegyptiacus</name>
    <dbReference type="NCBI Taxonomy" id="9407"/>
    <lineage>
        <taxon>Eukaryota</taxon>
        <taxon>Metazoa</taxon>
        <taxon>Chordata</taxon>
        <taxon>Craniata</taxon>
        <taxon>Vertebrata</taxon>
        <taxon>Euteleostomi</taxon>
        <taxon>Mammalia</taxon>
        <taxon>Eutheria</taxon>
        <taxon>Laurasiatheria</taxon>
        <taxon>Chiroptera</taxon>
        <taxon>Yinpterochiroptera</taxon>
        <taxon>Pteropodoidea</taxon>
        <taxon>Pteropodidae</taxon>
        <taxon>Rousettinae</taxon>
        <taxon>Rousettus</taxon>
    </lineage>
</organism>
<dbReference type="GO" id="GO:0019005">
    <property type="term" value="C:SCF ubiquitin ligase complex"/>
    <property type="evidence" value="ECO:0007669"/>
    <property type="project" value="TreeGrafter"/>
</dbReference>
<comment type="subcellular location">
    <subcellularLocation>
        <location evidence="1">Nucleus</location>
    </subcellularLocation>
</comment>
<dbReference type="InterPro" id="IPR001810">
    <property type="entry name" value="F-box_dom"/>
</dbReference>
<dbReference type="AlphaFoldDB" id="A0A7J8DY85"/>
<dbReference type="GO" id="GO:0005737">
    <property type="term" value="C:cytoplasm"/>
    <property type="evidence" value="ECO:0007669"/>
    <property type="project" value="TreeGrafter"/>
</dbReference>
<comment type="caution">
    <text evidence="8">The sequence shown here is derived from an EMBL/GenBank/DDBJ whole genome shotgun (WGS) entry which is preliminary data.</text>
</comment>
<reference evidence="8 9" key="1">
    <citation type="journal article" date="2020" name="Nature">
        <title>Six reference-quality genomes reveal evolution of bat adaptations.</title>
        <authorList>
            <person name="Jebb D."/>
            <person name="Huang Z."/>
            <person name="Pippel M."/>
            <person name="Hughes G.M."/>
            <person name="Lavrichenko K."/>
            <person name="Devanna P."/>
            <person name="Winkler S."/>
            <person name="Jermiin L.S."/>
            <person name="Skirmuntt E.C."/>
            <person name="Katzourakis A."/>
            <person name="Burkitt-Gray L."/>
            <person name="Ray D.A."/>
            <person name="Sullivan K.A.M."/>
            <person name="Roscito J.G."/>
            <person name="Kirilenko B.M."/>
            <person name="Davalos L.M."/>
            <person name="Corthals A.P."/>
            <person name="Power M.L."/>
            <person name="Jones G."/>
            <person name="Ransome R.D."/>
            <person name="Dechmann D.K.N."/>
            <person name="Locatelli A.G."/>
            <person name="Puechmaille S.J."/>
            <person name="Fedrigo O."/>
            <person name="Jarvis E.D."/>
            <person name="Hiller M."/>
            <person name="Vernes S.C."/>
            <person name="Myers E.W."/>
            <person name="Teeling E.C."/>
        </authorList>
    </citation>
    <scope>NUCLEOTIDE SEQUENCE [LARGE SCALE GENOMIC DNA]</scope>
    <source>
        <strain evidence="8">MRouAeg1</strain>
        <tissue evidence="8">Muscle</tissue>
    </source>
</reference>
<feature type="domain" description="F-box" evidence="7">
    <location>
        <begin position="209"/>
        <end position="256"/>
    </location>
</feature>
<dbReference type="Proteomes" id="UP000593571">
    <property type="component" value="Unassembled WGS sequence"/>
</dbReference>
<evidence type="ECO:0000256" key="3">
    <source>
        <dbReference type="ARBA" id="ARBA00022786"/>
    </source>
</evidence>
<evidence type="ECO:0000313" key="8">
    <source>
        <dbReference type="EMBL" id="KAF6427979.1"/>
    </source>
</evidence>
<evidence type="ECO:0000256" key="4">
    <source>
        <dbReference type="ARBA" id="ARBA00023242"/>
    </source>
</evidence>
<comment type="function">
    <text evidence="5">Substrate-recognition component of the SCF (SKP1-CUL1-F-box protein)-type E3 ubiquitin ligase complex. May play a role in accumulation of expanded polyglutamine (polyQ) protein huntingtin (HTT).</text>
</comment>
<dbReference type="InterPro" id="IPR040394">
    <property type="entry name" value="FBX25/32"/>
</dbReference>
<evidence type="ECO:0000259" key="7">
    <source>
        <dbReference type="PROSITE" id="PS50181"/>
    </source>
</evidence>
<dbReference type="PANTHER" id="PTHR13123">
    <property type="entry name" value="LD30288P"/>
    <property type="match status" value="1"/>
</dbReference>
<accession>A0A7J8DY85</accession>
<evidence type="ECO:0000256" key="2">
    <source>
        <dbReference type="ARBA" id="ARBA00004906"/>
    </source>
</evidence>
<dbReference type="Gene3D" id="1.20.1280.50">
    <property type="match status" value="1"/>
</dbReference>
<evidence type="ECO:0000313" key="9">
    <source>
        <dbReference type="Proteomes" id="UP000593571"/>
    </source>
</evidence>
<dbReference type="InterPro" id="IPR036047">
    <property type="entry name" value="F-box-like_dom_sf"/>
</dbReference>
<gene>
    <name evidence="8" type="ORF">HJG63_008436</name>
</gene>
<dbReference type="PANTHER" id="PTHR13123:SF8">
    <property type="entry name" value="F-BOX ONLY PROTEIN 25"/>
    <property type="match status" value="1"/>
</dbReference>
<dbReference type="GO" id="GO:0005634">
    <property type="term" value="C:nucleus"/>
    <property type="evidence" value="ECO:0007669"/>
    <property type="project" value="UniProtKB-SubCell"/>
</dbReference>
<keyword evidence="4" id="KW-0539">Nucleus</keyword>
<dbReference type="UniPathway" id="UPA00143"/>
<name>A0A7J8DY85_ROUAE</name>
<dbReference type="PROSITE" id="PS50181">
    <property type="entry name" value="FBOX"/>
    <property type="match status" value="1"/>
</dbReference>
<sequence length="351" mass="40696">MRKYSTMKSMGVHPRKGKRTMVEMTRTPSVFIVKNGSMSIKKAQKNTEVASEVTPETWCPHLRRPARAGGHVTWGKMRNRRHGYCTLGEAFTRLDFLSAVQDVRRFSYVVRLLQLIAKSQLTSLSGVAQKNYFNILDKIVQKVLSDQQNPRLIKDLLQDLSSTLCILTRGVGKFMLVGNINVWVCRLETVLMWQQQLQGLEMTQQVNHGLTLSDLPLHMLNNILYRFSDGWDIITLGQVTPTLHTLSEDRQLWKRLCQYHFAEKQFCRHLVLSESGHVDWKLMYFVLRKHYPAREQYGDTLHFCRHCSILFWKDCRLALLLKDSGHPCTAADSDRCLTPVSPQHFIDLFKF</sequence>
<dbReference type="EMBL" id="JACASE010000011">
    <property type="protein sequence ID" value="KAF6427979.1"/>
    <property type="molecule type" value="Genomic_DNA"/>
</dbReference>
<comment type="pathway">
    <text evidence="2">Protein modification; protein ubiquitination.</text>
</comment>
<protein>
    <recommendedName>
        <fullName evidence="6">F-box only protein 25</fullName>
    </recommendedName>
</protein>
<evidence type="ECO:0000256" key="1">
    <source>
        <dbReference type="ARBA" id="ARBA00004123"/>
    </source>
</evidence>
<dbReference type="CDD" id="cd22099">
    <property type="entry name" value="F-box_FBXO25"/>
    <property type="match status" value="1"/>
</dbReference>
<dbReference type="SUPFAM" id="SSF81383">
    <property type="entry name" value="F-box domain"/>
    <property type="match status" value="1"/>
</dbReference>
<proteinExistence type="predicted"/>
<dbReference type="GO" id="GO:0016567">
    <property type="term" value="P:protein ubiquitination"/>
    <property type="evidence" value="ECO:0007669"/>
    <property type="project" value="UniProtKB-UniPathway"/>
</dbReference>
<keyword evidence="3" id="KW-0833">Ubl conjugation pathway</keyword>